<evidence type="ECO:0000313" key="4">
    <source>
        <dbReference type="Proteomes" id="UP001152320"/>
    </source>
</evidence>
<dbReference type="Proteomes" id="UP001152320">
    <property type="component" value="Chromosome 6"/>
</dbReference>
<dbReference type="Pfam" id="PF03372">
    <property type="entry name" value="Exo_endo_phos"/>
    <property type="match status" value="1"/>
</dbReference>
<feature type="domain" description="Endonuclease/exonuclease/phosphatase" evidence="2">
    <location>
        <begin position="238"/>
        <end position="395"/>
    </location>
</feature>
<comment type="caution">
    <text evidence="3">The sequence shown here is derived from an EMBL/GenBank/DDBJ whole genome shotgun (WGS) entry which is preliminary data.</text>
</comment>
<dbReference type="SUPFAM" id="SSF56219">
    <property type="entry name" value="DNase I-like"/>
    <property type="match status" value="1"/>
</dbReference>
<dbReference type="InterPro" id="IPR036691">
    <property type="entry name" value="Endo/exonu/phosph_ase_sf"/>
</dbReference>
<feature type="compositionally biased region" description="Basic and acidic residues" evidence="1">
    <location>
        <begin position="722"/>
        <end position="732"/>
    </location>
</feature>
<keyword evidence="4" id="KW-1185">Reference proteome</keyword>
<dbReference type="Gene3D" id="3.60.10.10">
    <property type="entry name" value="Endonuclease/exonuclease/phosphatase"/>
    <property type="match status" value="1"/>
</dbReference>
<gene>
    <name evidence="3" type="ORF">HOLleu_14687</name>
</gene>
<evidence type="ECO:0000256" key="1">
    <source>
        <dbReference type="SAM" id="MobiDB-lite"/>
    </source>
</evidence>
<reference evidence="3" key="1">
    <citation type="submission" date="2021-10" db="EMBL/GenBank/DDBJ databases">
        <title>Tropical sea cucumber genome reveals ecological adaptation and Cuvierian tubules defense mechanism.</title>
        <authorList>
            <person name="Chen T."/>
        </authorList>
    </citation>
    <scope>NUCLEOTIDE SEQUENCE</scope>
    <source>
        <strain evidence="3">Nanhai2018</strain>
        <tissue evidence="3">Muscle</tissue>
    </source>
</reference>
<proteinExistence type="predicted"/>
<dbReference type="GO" id="GO:0003824">
    <property type="term" value="F:catalytic activity"/>
    <property type="evidence" value="ECO:0007669"/>
    <property type="project" value="InterPro"/>
</dbReference>
<organism evidence="3 4">
    <name type="scientific">Holothuria leucospilota</name>
    <name type="common">Black long sea cucumber</name>
    <name type="synonym">Mertensiothuria leucospilota</name>
    <dbReference type="NCBI Taxonomy" id="206669"/>
    <lineage>
        <taxon>Eukaryota</taxon>
        <taxon>Metazoa</taxon>
        <taxon>Echinodermata</taxon>
        <taxon>Eleutherozoa</taxon>
        <taxon>Echinozoa</taxon>
        <taxon>Holothuroidea</taxon>
        <taxon>Aspidochirotacea</taxon>
        <taxon>Aspidochirotida</taxon>
        <taxon>Holothuriidae</taxon>
        <taxon>Holothuria</taxon>
    </lineage>
</organism>
<feature type="region of interest" description="Disordered" evidence="1">
    <location>
        <begin position="699"/>
        <end position="732"/>
    </location>
</feature>
<evidence type="ECO:0000313" key="3">
    <source>
        <dbReference type="EMBL" id="KAJ8040406.1"/>
    </source>
</evidence>
<dbReference type="AlphaFoldDB" id="A0A9Q1C7Z0"/>
<protein>
    <recommendedName>
        <fullName evidence="2">Endonuclease/exonuclease/phosphatase domain-containing protein</fullName>
    </recommendedName>
</protein>
<accession>A0A9Q1C7Z0</accession>
<sequence length="732" mass="82392">MGYVSDCSLVKCIMVVMMGYVGQGFRLSLGTSAKMFSNAAIHVVILENNHRIRTIWRLIFVESPLIEGPSCCSSNIAVTEKLRDTPAAFLALLTTCFKHKKRAHQGPSCCSSNIAVTEKLRDTPAAFLALLTTCFKHKKRAHQGPSCSSSNIAVTEKLRDTPAAFLALLTTCFKHKKRAHQGPSCSSSNIAVTEKLRDTPAAFLALLTTCFKHKKRAHQTWLCEHDNAIIKECTPPSYSFYNYPRGTGHGGIGLICKDSVNVCTIPLSHATQTFEHASVIDRTSGIQYIIVYRPPPSQVNNLKTTDFLIEFDEFIGEISLLPSKVMIAGDFNVHVDDPDKPDVRRFISSYESAGFRQYVDGPTHRYGHTLDLVFAREDDQIIHGCEVQENDLSDHYMIHCYVNRNKPLQMKSCVKIRNYKQINRDAFKVDLLEGFNNIPEDLSLDEVVNEYNTLVRNVLDNHAPQTEKEKVLKTRFPWYDDEIRTQTHVRRRLERKWRRSRVLEDRQAFKDQKSSIMDPIPTWLLQDTIDVFLPIFSRIINESLESGIFPKLLGSAVISPVLKKSSLDRNILKNYRPVSNILFLSKVLEKVVAMQLKIHIQENNLDDMYQSAYKSNCSTETALLKVKSDVLNAVDRGEGPSCSSSNIAVTEKLRDTPAAFLALLTTCFKHKKRAHQPESSPDAVNDDLCGNQHDIPTNCIKTQKDSKGPKLISGKAALSKMTETEGTKLDNP</sequence>
<dbReference type="EMBL" id="JAIZAY010000006">
    <property type="protein sequence ID" value="KAJ8040406.1"/>
    <property type="molecule type" value="Genomic_DNA"/>
</dbReference>
<dbReference type="InterPro" id="IPR005135">
    <property type="entry name" value="Endo/exonuclease/phosphatase"/>
</dbReference>
<evidence type="ECO:0000259" key="2">
    <source>
        <dbReference type="Pfam" id="PF03372"/>
    </source>
</evidence>
<name>A0A9Q1C7Z0_HOLLE</name>
<dbReference type="PANTHER" id="PTHR46670">
    <property type="entry name" value="ENDO/EXONUCLEASE/PHOSPHATASE DOMAIN-CONTAINING PROTEIN"/>
    <property type="match status" value="1"/>
</dbReference>
<dbReference type="PANTHER" id="PTHR46670:SF3">
    <property type="entry name" value="ENDONUCLEASE_EXONUCLEASE_PHOSPHATASE DOMAIN-CONTAINING PROTEIN"/>
    <property type="match status" value="1"/>
</dbReference>
<dbReference type="OrthoDB" id="5989319at2759"/>